<keyword evidence="2" id="KW-0167">Capsid protein</keyword>
<name>A0ABY8J5Z9_9BACI</name>
<dbReference type="Pfam" id="PF14153">
    <property type="entry name" value="Spore_coat_CotO"/>
    <property type="match status" value="1"/>
</dbReference>
<feature type="region of interest" description="Disordered" evidence="1">
    <location>
        <begin position="1"/>
        <end position="106"/>
    </location>
</feature>
<evidence type="ECO:0000313" key="2">
    <source>
        <dbReference type="EMBL" id="WFT76190.1"/>
    </source>
</evidence>
<organism evidence="2 3">
    <name type="scientific">Halobacillus naozhouensis</name>
    <dbReference type="NCBI Taxonomy" id="554880"/>
    <lineage>
        <taxon>Bacteria</taxon>
        <taxon>Bacillati</taxon>
        <taxon>Bacillota</taxon>
        <taxon>Bacilli</taxon>
        <taxon>Bacillales</taxon>
        <taxon>Bacillaceae</taxon>
        <taxon>Halobacillus</taxon>
    </lineage>
</organism>
<reference evidence="2 3" key="1">
    <citation type="submission" date="2023-04" db="EMBL/GenBank/DDBJ databases">
        <title>Genome sequence of Halobacillus naozhouensis KACC 21980.</title>
        <authorList>
            <person name="Kim S."/>
            <person name="Heo J."/>
            <person name="Kwon S.-W."/>
        </authorList>
    </citation>
    <scope>NUCLEOTIDE SEQUENCE [LARGE SCALE GENOMIC DNA]</scope>
    <source>
        <strain evidence="2 3">KCTC 13234</strain>
    </source>
</reference>
<feature type="compositionally biased region" description="Low complexity" evidence="1">
    <location>
        <begin position="39"/>
        <end position="59"/>
    </location>
</feature>
<dbReference type="RefSeq" id="WP_283078144.1">
    <property type="nucleotide sequence ID" value="NZ_CP121671.1"/>
</dbReference>
<proteinExistence type="predicted"/>
<keyword evidence="3" id="KW-1185">Reference proteome</keyword>
<dbReference type="InterPro" id="IPR025439">
    <property type="entry name" value="Spore_coat_CotO"/>
</dbReference>
<sequence length="177" mass="20345">MASKKKTAKPPVLYITQPHLEPAEISMQTSYHSDAATNQSPTQQQSSDRPPSSQQPRRVSNFENQLRQRSPYRKKVTGNQKDLPKQQDAVQEGQSSDNKENRTKFRDMTIEEKVKYFVNLPAQVPKMKCEVATEEEGQFRGFIEGFNEGIVVMKTLQKPFEKEIKLEDIQSIRLLGF</sequence>
<gene>
    <name evidence="2" type="ORF">P9989_07445</name>
</gene>
<evidence type="ECO:0000313" key="3">
    <source>
        <dbReference type="Proteomes" id="UP001221597"/>
    </source>
</evidence>
<feature type="compositionally biased region" description="Basic and acidic residues" evidence="1">
    <location>
        <begin position="97"/>
        <end position="106"/>
    </location>
</feature>
<feature type="compositionally biased region" description="Polar residues" evidence="1">
    <location>
        <begin position="26"/>
        <end position="38"/>
    </location>
</feature>
<protein>
    <submittedName>
        <fullName evidence="2">CotO family spore coat protein</fullName>
    </submittedName>
</protein>
<keyword evidence="2" id="KW-0946">Virion</keyword>
<evidence type="ECO:0000256" key="1">
    <source>
        <dbReference type="SAM" id="MobiDB-lite"/>
    </source>
</evidence>
<accession>A0ABY8J5Z9</accession>
<dbReference type="EMBL" id="CP121671">
    <property type="protein sequence ID" value="WFT76190.1"/>
    <property type="molecule type" value="Genomic_DNA"/>
</dbReference>
<dbReference type="Proteomes" id="UP001221597">
    <property type="component" value="Chromosome"/>
</dbReference>